<evidence type="ECO:0000256" key="1">
    <source>
        <dbReference type="ARBA" id="ARBA00022801"/>
    </source>
</evidence>
<dbReference type="STRING" id="1884381.SAMN05518846_101264"/>
<sequence>MDDVKDLLQEWVDKGWLPGAALRVLQGSELAFSCDVGTTSVDKSQPVTRETLYDLASLTKVTATLPALLLLLQEEKIRLEDPIGYFFPDCPIDKKAITIAQLLTHTSGLPADLEERTRKSQILLPDLLYQQKLLQEPGKKVIYSDLGMIWLGLLIEKVTGVRLDQFVTQRVFAPLGMNHTLYCPNNHSIKNIANTEFDSLTGAYIVGEVHDEKAFVMGGIAGHAGLFATADDLARYAQSWMDEDRAIISKEWRAAAIRCQTPAGTERRGYCWQSNDPSHPLSCGSTFHPDSYGHTGFTGTSIWIDPVHEWAVIFLTNAVHLGRDHQLRRLRPMIHDAVTAHLKRA</sequence>
<dbReference type="InterPro" id="IPR001466">
    <property type="entry name" value="Beta-lactam-related"/>
</dbReference>
<dbReference type="GO" id="GO:0016787">
    <property type="term" value="F:hydrolase activity"/>
    <property type="evidence" value="ECO:0007669"/>
    <property type="project" value="UniProtKB-KW"/>
</dbReference>
<dbReference type="Gene3D" id="3.40.710.10">
    <property type="entry name" value="DD-peptidase/beta-lactamase superfamily"/>
    <property type="match status" value="1"/>
</dbReference>
<accession>A0A1I3LCP9</accession>
<keyword evidence="1" id="KW-0378">Hydrolase</keyword>
<proteinExistence type="predicted"/>
<evidence type="ECO:0000313" key="4">
    <source>
        <dbReference type="Proteomes" id="UP000198915"/>
    </source>
</evidence>
<reference evidence="4" key="1">
    <citation type="submission" date="2016-10" db="EMBL/GenBank/DDBJ databases">
        <authorList>
            <person name="Varghese N."/>
            <person name="Submissions S."/>
        </authorList>
    </citation>
    <scope>NUCLEOTIDE SEQUENCE [LARGE SCALE GENOMIC DNA]</scope>
    <source>
        <strain evidence="4">OK042</strain>
    </source>
</reference>
<name>A0A1I3LCP9_9BACL</name>
<dbReference type="InterPro" id="IPR050789">
    <property type="entry name" value="Diverse_Enzym_Activities"/>
</dbReference>
<dbReference type="PANTHER" id="PTHR43283:SF11">
    <property type="entry name" value="BETA-LACTAMASE-RELATED DOMAIN-CONTAINING PROTEIN"/>
    <property type="match status" value="1"/>
</dbReference>
<dbReference type="Proteomes" id="UP000198915">
    <property type="component" value="Unassembled WGS sequence"/>
</dbReference>
<evidence type="ECO:0000313" key="3">
    <source>
        <dbReference type="EMBL" id="SFI82539.1"/>
    </source>
</evidence>
<dbReference type="AlphaFoldDB" id="A0A1I3LCP9"/>
<gene>
    <name evidence="3" type="ORF">SAMN05518846_101264</name>
</gene>
<protein>
    <submittedName>
        <fullName evidence="3">CubicO group peptidase, beta-lactamase class C family</fullName>
    </submittedName>
</protein>
<dbReference type="InterPro" id="IPR012338">
    <property type="entry name" value="Beta-lactam/transpept-like"/>
</dbReference>
<dbReference type="PANTHER" id="PTHR43283">
    <property type="entry name" value="BETA-LACTAMASE-RELATED"/>
    <property type="match status" value="1"/>
</dbReference>
<feature type="domain" description="Beta-lactamase-related" evidence="2">
    <location>
        <begin position="5"/>
        <end position="329"/>
    </location>
</feature>
<dbReference type="EMBL" id="FORT01000001">
    <property type="protein sequence ID" value="SFI82539.1"/>
    <property type="molecule type" value="Genomic_DNA"/>
</dbReference>
<keyword evidence="4" id="KW-1185">Reference proteome</keyword>
<dbReference type="SUPFAM" id="SSF56601">
    <property type="entry name" value="beta-lactamase/transpeptidase-like"/>
    <property type="match status" value="1"/>
</dbReference>
<dbReference type="Pfam" id="PF00144">
    <property type="entry name" value="Beta-lactamase"/>
    <property type="match status" value="1"/>
</dbReference>
<organism evidence="3 4">
    <name type="scientific">Brevibacillus centrosporus</name>
    <dbReference type="NCBI Taxonomy" id="54910"/>
    <lineage>
        <taxon>Bacteria</taxon>
        <taxon>Bacillati</taxon>
        <taxon>Bacillota</taxon>
        <taxon>Bacilli</taxon>
        <taxon>Bacillales</taxon>
        <taxon>Paenibacillaceae</taxon>
        <taxon>Brevibacillus</taxon>
    </lineage>
</organism>
<evidence type="ECO:0000259" key="2">
    <source>
        <dbReference type="Pfam" id="PF00144"/>
    </source>
</evidence>
<dbReference type="RefSeq" id="WP_092266150.1">
    <property type="nucleotide sequence ID" value="NZ_FORT01000001.1"/>
</dbReference>